<evidence type="ECO:0000313" key="3">
    <source>
        <dbReference type="Proteomes" id="UP000028006"/>
    </source>
</evidence>
<name>A0A081MZT4_9GAMM</name>
<dbReference type="Proteomes" id="UP000028006">
    <property type="component" value="Unassembled WGS sequence"/>
</dbReference>
<dbReference type="AlphaFoldDB" id="A0A081MZT4"/>
<reference evidence="2 3" key="1">
    <citation type="submission" date="2014-06" db="EMBL/GenBank/DDBJ databases">
        <title>Whole Genome Sequences of Three Symbiotic Endozoicomonas Bacteria.</title>
        <authorList>
            <person name="Neave M.J."/>
            <person name="Apprill A."/>
            <person name="Voolstra C.R."/>
        </authorList>
    </citation>
    <scope>NUCLEOTIDE SEQUENCE [LARGE SCALE GENOMIC DNA]</scope>
    <source>
        <strain evidence="2 3">LMG 24815</strain>
    </source>
</reference>
<comment type="caution">
    <text evidence="2">The sequence shown here is derived from an EMBL/GenBank/DDBJ whole genome shotgun (WGS) entry which is preliminary data.</text>
</comment>
<protein>
    <recommendedName>
        <fullName evidence="1">TniQ domain-containing protein</fullName>
    </recommendedName>
</protein>
<dbReference type="Pfam" id="PF06527">
    <property type="entry name" value="TniQ"/>
    <property type="match status" value="1"/>
</dbReference>
<feature type="domain" description="TniQ" evidence="1">
    <location>
        <begin position="4"/>
        <end position="159"/>
    </location>
</feature>
<keyword evidence="3" id="KW-1185">Reference proteome</keyword>
<dbReference type="InterPro" id="IPR009492">
    <property type="entry name" value="TniQ"/>
</dbReference>
<gene>
    <name evidence="2" type="ORF">GZ77_24675</name>
</gene>
<evidence type="ECO:0000259" key="1">
    <source>
        <dbReference type="Pfam" id="PF06527"/>
    </source>
</evidence>
<dbReference type="RefSeq" id="WP_034879456.1">
    <property type="nucleotide sequence ID" value="NZ_JOKG01000006.1"/>
</dbReference>
<proteinExistence type="predicted"/>
<sequence length="304" mass="34962">MDAYFPAPFPDESLYSLMARYRVSLPHSNRHVSHREFGYEQALSKPSSIGQDALAFYRRHSEFWKSERNFIRTMTASNLIFPFLTKSVQDRFYKALQGYSSGVNSLLRPYIYFPNHNFGSLKYCPECVIHDIDQYGVAYWHCSHCVWFATACWQHGCCLKEVQNESRFELPPQHQANSELGRADDSGVALCILVKELLGGGLPWGVSMSDIRACYQEVITVKSSEIKAFARGLQCELEENCTPELLQLLKIRRTFNGTGRRLWVYDVLKGHSIEHIPEHLLVINQLFSSIQRLREVLTTSDHVS</sequence>
<organism evidence="2 3">
    <name type="scientific">Endozoicomonas montiporae</name>
    <dbReference type="NCBI Taxonomy" id="1027273"/>
    <lineage>
        <taxon>Bacteria</taxon>
        <taxon>Pseudomonadati</taxon>
        <taxon>Pseudomonadota</taxon>
        <taxon>Gammaproteobacteria</taxon>
        <taxon>Oceanospirillales</taxon>
        <taxon>Endozoicomonadaceae</taxon>
        <taxon>Endozoicomonas</taxon>
    </lineage>
</organism>
<dbReference type="EMBL" id="JOKG01000006">
    <property type="protein sequence ID" value="KEQ11707.1"/>
    <property type="molecule type" value="Genomic_DNA"/>
</dbReference>
<accession>A0A081MZT4</accession>
<evidence type="ECO:0000313" key="2">
    <source>
        <dbReference type="EMBL" id="KEQ11707.1"/>
    </source>
</evidence>